<dbReference type="EMBL" id="LR797254">
    <property type="protein sequence ID" value="CAB4197857.1"/>
    <property type="molecule type" value="Genomic_DNA"/>
</dbReference>
<sequence>MSFTYPTSRATGYTVLYTVWNSDVVDNGKWLGKDKPAVLAVETTNQSIPNNTLTAITFNDADLYDTQSQHDITTNTSRITCGATANIGLYHFSASGLWEGPAVPAGYRYIALRLNGSTILYRTHQTSGTASVPVGWEISGYYRLDAITDYVEVMAFHLQGAALNIASATVSTKFAATWIAA</sequence>
<evidence type="ECO:0000313" key="2">
    <source>
        <dbReference type="EMBL" id="CAB4197857.1"/>
    </source>
</evidence>
<organism evidence="1">
    <name type="scientific">uncultured Caudovirales phage</name>
    <dbReference type="NCBI Taxonomy" id="2100421"/>
    <lineage>
        <taxon>Viruses</taxon>
        <taxon>Duplodnaviria</taxon>
        <taxon>Heunggongvirae</taxon>
        <taxon>Uroviricota</taxon>
        <taxon>Caudoviricetes</taxon>
        <taxon>Peduoviridae</taxon>
        <taxon>Maltschvirus</taxon>
        <taxon>Maltschvirus maltsch</taxon>
    </lineage>
</organism>
<evidence type="ECO:0000313" key="1">
    <source>
        <dbReference type="EMBL" id="CAB4169703.1"/>
    </source>
</evidence>
<dbReference type="EMBL" id="LR796844">
    <property type="protein sequence ID" value="CAB4169703.1"/>
    <property type="molecule type" value="Genomic_DNA"/>
</dbReference>
<protein>
    <submittedName>
        <fullName evidence="1">Uncharacterized protein</fullName>
    </submittedName>
</protein>
<proteinExistence type="predicted"/>
<reference evidence="1" key="1">
    <citation type="submission" date="2020-05" db="EMBL/GenBank/DDBJ databases">
        <authorList>
            <person name="Chiriac C."/>
            <person name="Salcher M."/>
            <person name="Ghai R."/>
            <person name="Kavagutti S V."/>
        </authorList>
    </citation>
    <scope>NUCLEOTIDE SEQUENCE</scope>
</reference>
<name>A0A6J5PE15_9CAUD</name>
<accession>A0A6J5PE15</accession>
<gene>
    <name evidence="2" type="ORF">UFOVP1305_37</name>
    <name evidence="1" type="ORF">UFOVP896_75</name>
</gene>